<dbReference type="InterPro" id="IPR005467">
    <property type="entry name" value="His_kinase_dom"/>
</dbReference>
<evidence type="ECO:0000256" key="13">
    <source>
        <dbReference type="ARBA" id="ARBA00068150"/>
    </source>
</evidence>
<dbReference type="FunFam" id="1.10.287.130:FF:000002">
    <property type="entry name" value="Two-component osmosensing histidine kinase"/>
    <property type="match status" value="1"/>
</dbReference>
<reference evidence="18 19" key="1">
    <citation type="submission" date="2018-08" db="EMBL/GenBank/DDBJ databases">
        <authorList>
            <person name="Khan S.A."/>
            <person name="Jeon C.O."/>
            <person name="Chun B.H."/>
            <person name="Jeong S.E."/>
        </authorList>
    </citation>
    <scope>NUCLEOTIDE SEQUENCE [LARGE SCALE GENOMIC DNA]</scope>
    <source>
        <strain evidence="18 19">S-16</strain>
    </source>
</reference>
<dbReference type="CDD" id="cd18773">
    <property type="entry name" value="PDC1_HK_sensor"/>
    <property type="match status" value="1"/>
</dbReference>
<sequence length="811" mass="87005">MVLLFVGAVLASAANLISRGEHDALADAESKATRFASGAEAALNRMLLGVDVLLAGTDSLLRPALKPDGTLDAPQANRLLLEMAGRNLLVRDVAVLAEDGSVLGAAQAHTQRMGVDLPKDFAREVFAQSSPQLAISAPVVNFATSERVVYFARPLRLSESRRAMAVGEVPVTLINTVLAQAIEIRGLAATFEREDGQLIASAPPDERLMGQKLTPPLDSRNANGMPMRMANRLGSEPAIVVARPTLYRSLLIAASIPITAALDSWRNDRRDIMRVAAAFIAMILAAGALSHWHLARLARARSDVASAKATLDQALGSMGDGFLLCDAQDRVVAWNGRYVEIFPWVKEEIAVGLPFRRLAELAAPAMLPDGTDAERSAWVERRLAIHSSGNGMYEQELSHGMVVHAIERRTPEGGVVSVTRDITAAERALSRAKAAAEAANESKSQFLAAMSHEIRTPLNGVLGMNGLLLNTPLTPEQRRFAELIRSSGQTLLTVINDILDLAKIEAGRMELEIVEFDPSGMFDEVVSLLAVRAQAKGLTLGLKLPPDLPESLEGDPSRLRQVLFNLIGNALKFTEHGSVEVEVTHRQLGESRIELTIAVHDTGIGIAPDAMPKLFDRFMQADATTARRYGGTGLGLAISREIVDLMGGRIEVDSAVGVGSTFRVVVPMAHGDGVKRISADSTMIGMSDMAGLRILVAEDNGVNQILIKAILDHMGHFSDIVANGIEAVSQVQNAHYDLVLMDIQMPEMDGETATRAIRQLGNGVSAIPIIAMTANAMVEHRQAYLASGMNDYVSKPINSKMLAAAIARVLS</sequence>
<evidence type="ECO:0000256" key="4">
    <source>
        <dbReference type="ARBA" id="ARBA00022679"/>
    </source>
</evidence>
<dbReference type="EMBL" id="QUSW01000003">
    <property type="protein sequence ID" value="RQP24511.1"/>
    <property type="molecule type" value="Genomic_DNA"/>
</dbReference>
<evidence type="ECO:0000313" key="18">
    <source>
        <dbReference type="EMBL" id="RQP24511.1"/>
    </source>
</evidence>
<dbReference type="InterPro" id="IPR036097">
    <property type="entry name" value="HisK_dim/P_sf"/>
</dbReference>
<comment type="catalytic activity">
    <reaction evidence="1">
        <text>ATP + protein L-histidine = ADP + protein N-phospho-L-histidine.</text>
        <dbReference type="EC" id="2.7.13.3"/>
    </reaction>
</comment>
<dbReference type="CDD" id="cd17546">
    <property type="entry name" value="REC_hyHK_CKI1_RcsC-like"/>
    <property type="match status" value="1"/>
</dbReference>
<dbReference type="Gene3D" id="3.30.565.10">
    <property type="entry name" value="Histidine kinase-like ATPase, C-terminal domain"/>
    <property type="match status" value="1"/>
</dbReference>
<dbReference type="Gene3D" id="1.10.287.130">
    <property type="match status" value="1"/>
</dbReference>
<dbReference type="InterPro" id="IPR001789">
    <property type="entry name" value="Sig_transdc_resp-reg_receiver"/>
</dbReference>
<evidence type="ECO:0000256" key="11">
    <source>
        <dbReference type="ARBA" id="ARBA00058004"/>
    </source>
</evidence>
<keyword evidence="9" id="KW-0902">Two-component regulatory system</keyword>
<dbReference type="CDD" id="cd00082">
    <property type="entry name" value="HisKA"/>
    <property type="match status" value="1"/>
</dbReference>
<evidence type="ECO:0000256" key="14">
    <source>
        <dbReference type="ARBA" id="ARBA00070152"/>
    </source>
</evidence>
<protein>
    <recommendedName>
        <fullName evidence="13">Sensory/regulatory protein RpfC</fullName>
        <ecNumber evidence="2">2.7.13.3</ecNumber>
    </recommendedName>
    <alternativeName>
        <fullName evidence="14">Virulence sensor protein BvgS</fullName>
    </alternativeName>
</protein>
<evidence type="ECO:0000256" key="2">
    <source>
        <dbReference type="ARBA" id="ARBA00012438"/>
    </source>
</evidence>
<dbReference type="PANTHER" id="PTHR45339">
    <property type="entry name" value="HYBRID SIGNAL TRANSDUCTION HISTIDINE KINASE J"/>
    <property type="match status" value="1"/>
</dbReference>
<keyword evidence="3 15" id="KW-0597">Phosphoprotein</keyword>
<dbReference type="SMART" id="SM00388">
    <property type="entry name" value="HisKA"/>
    <property type="match status" value="1"/>
</dbReference>
<keyword evidence="4" id="KW-0808">Transferase</keyword>
<dbReference type="InterPro" id="IPR004358">
    <property type="entry name" value="Sig_transdc_His_kin-like_C"/>
</dbReference>
<name>A0A3N7HUB5_9BURK</name>
<evidence type="ECO:0000256" key="1">
    <source>
        <dbReference type="ARBA" id="ARBA00000085"/>
    </source>
</evidence>
<dbReference type="PROSITE" id="PS50110">
    <property type="entry name" value="RESPONSE_REGULATORY"/>
    <property type="match status" value="1"/>
</dbReference>
<dbReference type="PROSITE" id="PS50109">
    <property type="entry name" value="HIS_KIN"/>
    <property type="match status" value="1"/>
</dbReference>
<evidence type="ECO:0000256" key="12">
    <source>
        <dbReference type="ARBA" id="ARBA00064003"/>
    </source>
</evidence>
<evidence type="ECO:0000256" key="10">
    <source>
        <dbReference type="ARBA" id="ARBA00023026"/>
    </source>
</evidence>
<dbReference type="Gene3D" id="3.40.50.2300">
    <property type="match status" value="1"/>
</dbReference>
<dbReference type="InterPro" id="IPR003661">
    <property type="entry name" value="HisK_dim/P_dom"/>
</dbReference>
<dbReference type="GO" id="GO:0005524">
    <property type="term" value="F:ATP binding"/>
    <property type="evidence" value="ECO:0007669"/>
    <property type="project" value="UniProtKB-KW"/>
</dbReference>
<dbReference type="Pfam" id="PF02518">
    <property type="entry name" value="HATPase_c"/>
    <property type="match status" value="1"/>
</dbReference>
<keyword evidence="5" id="KW-0732">Signal</keyword>
<evidence type="ECO:0000256" key="8">
    <source>
        <dbReference type="ARBA" id="ARBA00022840"/>
    </source>
</evidence>
<evidence type="ECO:0000259" key="17">
    <source>
        <dbReference type="PROSITE" id="PS50110"/>
    </source>
</evidence>
<evidence type="ECO:0000256" key="6">
    <source>
        <dbReference type="ARBA" id="ARBA00022741"/>
    </source>
</evidence>
<dbReference type="AlphaFoldDB" id="A0A3N7HUB5"/>
<dbReference type="Gene3D" id="3.30.450.20">
    <property type="entry name" value="PAS domain"/>
    <property type="match status" value="2"/>
</dbReference>
<evidence type="ECO:0000256" key="7">
    <source>
        <dbReference type="ARBA" id="ARBA00022777"/>
    </source>
</evidence>
<dbReference type="EC" id="2.7.13.3" evidence="2"/>
<dbReference type="CDD" id="cd16922">
    <property type="entry name" value="HATPase_EvgS-ArcB-TorS-like"/>
    <property type="match status" value="1"/>
</dbReference>
<feature type="domain" description="Histidine kinase" evidence="16">
    <location>
        <begin position="449"/>
        <end position="670"/>
    </location>
</feature>
<keyword evidence="7" id="KW-0418">Kinase</keyword>
<dbReference type="FunFam" id="3.30.565.10:FF:000010">
    <property type="entry name" value="Sensor histidine kinase RcsC"/>
    <property type="match status" value="1"/>
</dbReference>
<proteinExistence type="predicted"/>
<keyword evidence="10" id="KW-0843">Virulence</keyword>
<evidence type="ECO:0000256" key="9">
    <source>
        <dbReference type="ARBA" id="ARBA00023012"/>
    </source>
</evidence>
<dbReference type="SMART" id="SM00448">
    <property type="entry name" value="REC"/>
    <property type="match status" value="1"/>
</dbReference>
<organism evidence="18 19">
    <name type="scientific">Piscinibacter terrae</name>
    <dbReference type="NCBI Taxonomy" id="2496871"/>
    <lineage>
        <taxon>Bacteria</taxon>
        <taxon>Pseudomonadati</taxon>
        <taxon>Pseudomonadota</taxon>
        <taxon>Betaproteobacteria</taxon>
        <taxon>Burkholderiales</taxon>
        <taxon>Sphaerotilaceae</taxon>
        <taxon>Piscinibacter</taxon>
    </lineage>
</organism>
<dbReference type="InterPro" id="IPR003594">
    <property type="entry name" value="HATPase_dom"/>
</dbReference>
<dbReference type="InterPro" id="IPR036890">
    <property type="entry name" value="HATPase_C_sf"/>
</dbReference>
<dbReference type="SMART" id="SM00387">
    <property type="entry name" value="HATPase_c"/>
    <property type="match status" value="1"/>
</dbReference>
<feature type="modified residue" description="4-aspartylphosphate" evidence="15">
    <location>
        <position position="742"/>
    </location>
</feature>
<dbReference type="GO" id="GO:0000155">
    <property type="term" value="F:phosphorelay sensor kinase activity"/>
    <property type="evidence" value="ECO:0007669"/>
    <property type="project" value="InterPro"/>
</dbReference>
<keyword evidence="6" id="KW-0547">Nucleotide-binding</keyword>
<dbReference type="SUPFAM" id="SSF55874">
    <property type="entry name" value="ATPase domain of HSP90 chaperone/DNA topoisomerase II/histidine kinase"/>
    <property type="match status" value="1"/>
</dbReference>
<dbReference type="InterPro" id="IPR035965">
    <property type="entry name" value="PAS-like_dom_sf"/>
</dbReference>
<feature type="domain" description="Response regulatory" evidence="17">
    <location>
        <begin position="693"/>
        <end position="810"/>
    </location>
</feature>
<keyword evidence="8" id="KW-0067">ATP-binding</keyword>
<dbReference type="SUPFAM" id="SSF47384">
    <property type="entry name" value="Homodimeric domain of signal transducing histidine kinase"/>
    <property type="match status" value="1"/>
</dbReference>
<evidence type="ECO:0000256" key="15">
    <source>
        <dbReference type="PROSITE-ProRule" id="PRU00169"/>
    </source>
</evidence>
<dbReference type="PANTHER" id="PTHR45339:SF3">
    <property type="entry name" value="HISTIDINE KINASE"/>
    <property type="match status" value="1"/>
</dbReference>
<dbReference type="SUPFAM" id="SSF52172">
    <property type="entry name" value="CheY-like"/>
    <property type="match status" value="1"/>
</dbReference>
<evidence type="ECO:0000256" key="5">
    <source>
        <dbReference type="ARBA" id="ARBA00022729"/>
    </source>
</evidence>
<reference evidence="18 19" key="2">
    <citation type="submission" date="2018-12" db="EMBL/GenBank/DDBJ databases">
        <title>Rhizobacter gummiphilus sp. nov., a rubber-degrading bacterium isolated from the soil of a botanical garden in Japan.</title>
        <authorList>
            <person name="Shunsuke S.S."/>
        </authorList>
    </citation>
    <scope>NUCLEOTIDE SEQUENCE [LARGE SCALE GENOMIC DNA]</scope>
    <source>
        <strain evidence="18 19">S-16</strain>
    </source>
</reference>
<dbReference type="Pfam" id="PF12860">
    <property type="entry name" value="PAS_7"/>
    <property type="match status" value="1"/>
</dbReference>
<evidence type="ECO:0000256" key="3">
    <source>
        <dbReference type="ARBA" id="ARBA00022553"/>
    </source>
</evidence>
<gene>
    <name evidence="18" type="ORF">DZC73_14600</name>
</gene>
<dbReference type="Pfam" id="PF00512">
    <property type="entry name" value="HisKA"/>
    <property type="match status" value="1"/>
</dbReference>
<evidence type="ECO:0000313" key="19">
    <source>
        <dbReference type="Proteomes" id="UP000267464"/>
    </source>
</evidence>
<dbReference type="Pfam" id="PF00072">
    <property type="entry name" value="Response_reg"/>
    <property type="match status" value="1"/>
</dbReference>
<comment type="subunit">
    <text evidence="12">At low DSF concentrations, interacts with RpfF.</text>
</comment>
<dbReference type="InterPro" id="IPR011006">
    <property type="entry name" value="CheY-like_superfamily"/>
</dbReference>
<evidence type="ECO:0000259" key="16">
    <source>
        <dbReference type="PROSITE" id="PS50109"/>
    </source>
</evidence>
<comment type="caution">
    <text evidence="18">The sequence shown here is derived from an EMBL/GenBank/DDBJ whole genome shotgun (WGS) entry which is preliminary data.</text>
</comment>
<accession>A0A3N7HUB5</accession>
<dbReference type="Proteomes" id="UP000267464">
    <property type="component" value="Unassembled WGS sequence"/>
</dbReference>
<comment type="function">
    <text evidence="11">Member of the two-component regulatory system BvgS/BvgA. Phosphorylates BvgA via a four-step phosphorelay in response to environmental signals.</text>
</comment>
<dbReference type="PRINTS" id="PR00344">
    <property type="entry name" value="BCTRLSENSOR"/>
</dbReference>
<dbReference type="SUPFAM" id="SSF55785">
    <property type="entry name" value="PYP-like sensor domain (PAS domain)"/>
    <property type="match status" value="1"/>
</dbReference>
<keyword evidence="19" id="KW-1185">Reference proteome</keyword>